<keyword evidence="10" id="KW-1185">Reference proteome</keyword>
<keyword evidence="4" id="KW-0106">Calcium</keyword>
<feature type="chain" id="PRO_5008056828" description="Sulfatase N-terminal domain-containing protein" evidence="7">
    <location>
        <begin position="21"/>
        <end position="564"/>
    </location>
</feature>
<evidence type="ECO:0000256" key="4">
    <source>
        <dbReference type="ARBA" id="ARBA00022837"/>
    </source>
</evidence>
<keyword evidence="7" id="KW-0732">Signal</keyword>
<name>A0A177B4K7_9BILA</name>
<dbReference type="SUPFAM" id="SSF53649">
    <property type="entry name" value="Alkaline phosphatase-like"/>
    <property type="match status" value="1"/>
</dbReference>
<dbReference type="CDD" id="cd16029">
    <property type="entry name" value="4-S"/>
    <property type="match status" value="1"/>
</dbReference>
<comment type="similarity">
    <text evidence="2">Belongs to the sulfatase family.</text>
</comment>
<evidence type="ECO:0000256" key="1">
    <source>
        <dbReference type="ARBA" id="ARBA00001913"/>
    </source>
</evidence>
<evidence type="ECO:0000256" key="6">
    <source>
        <dbReference type="SAM" id="MobiDB-lite"/>
    </source>
</evidence>
<evidence type="ECO:0000313" key="9">
    <source>
        <dbReference type="EMBL" id="OAF69080.1"/>
    </source>
</evidence>
<dbReference type="EMBL" id="LWCA01000339">
    <property type="protein sequence ID" value="OAF69080.1"/>
    <property type="molecule type" value="Genomic_DNA"/>
</dbReference>
<feature type="signal peptide" evidence="7">
    <location>
        <begin position="1"/>
        <end position="20"/>
    </location>
</feature>
<dbReference type="Gene3D" id="3.40.720.10">
    <property type="entry name" value="Alkaline Phosphatase, subunit A"/>
    <property type="match status" value="1"/>
</dbReference>
<dbReference type="InterPro" id="IPR017850">
    <property type="entry name" value="Alkaline_phosphatase_core_sf"/>
</dbReference>
<dbReference type="AlphaFoldDB" id="A0A177B4K7"/>
<dbReference type="Pfam" id="PF00884">
    <property type="entry name" value="Sulfatase"/>
    <property type="match status" value="1"/>
</dbReference>
<feature type="region of interest" description="Disordered" evidence="6">
    <location>
        <begin position="536"/>
        <end position="564"/>
    </location>
</feature>
<dbReference type="OrthoDB" id="103349at2759"/>
<dbReference type="Gene3D" id="3.30.1120.10">
    <property type="match status" value="1"/>
</dbReference>
<keyword evidence="3" id="KW-0479">Metal-binding</keyword>
<organism evidence="9 10">
    <name type="scientific">Intoshia linei</name>
    <dbReference type="NCBI Taxonomy" id="1819745"/>
    <lineage>
        <taxon>Eukaryota</taxon>
        <taxon>Metazoa</taxon>
        <taxon>Spiralia</taxon>
        <taxon>Lophotrochozoa</taxon>
        <taxon>Mesozoa</taxon>
        <taxon>Orthonectida</taxon>
        <taxon>Rhopaluridae</taxon>
        <taxon>Intoshia</taxon>
    </lineage>
</organism>
<keyword evidence="5" id="KW-0325">Glycoprotein</keyword>
<evidence type="ECO:0000259" key="8">
    <source>
        <dbReference type="Pfam" id="PF00884"/>
    </source>
</evidence>
<gene>
    <name evidence="9" type="ORF">A3Q56_03173</name>
</gene>
<dbReference type="InterPro" id="IPR047115">
    <property type="entry name" value="ARSB"/>
</dbReference>
<evidence type="ECO:0000256" key="5">
    <source>
        <dbReference type="ARBA" id="ARBA00023180"/>
    </source>
</evidence>
<evidence type="ECO:0000256" key="7">
    <source>
        <dbReference type="SAM" id="SignalP"/>
    </source>
</evidence>
<feature type="domain" description="Sulfatase N-terminal" evidence="8">
    <location>
        <begin position="81"/>
        <end position="390"/>
    </location>
</feature>
<feature type="compositionally biased region" description="Polar residues" evidence="6">
    <location>
        <begin position="555"/>
        <end position="564"/>
    </location>
</feature>
<dbReference type="PANTHER" id="PTHR10342:SF274">
    <property type="entry name" value="ARYLSULFATASE B"/>
    <property type="match status" value="1"/>
</dbReference>
<dbReference type="GO" id="GO:0008484">
    <property type="term" value="F:sulfuric ester hydrolase activity"/>
    <property type="evidence" value="ECO:0007669"/>
    <property type="project" value="InterPro"/>
</dbReference>
<protein>
    <recommendedName>
        <fullName evidence="8">Sulfatase N-terminal domain-containing protein</fullName>
    </recommendedName>
</protein>
<dbReference type="Proteomes" id="UP000078046">
    <property type="component" value="Unassembled WGS sequence"/>
</dbReference>
<accession>A0A177B4K7</accession>
<evidence type="ECO:0000313" key="10">
    <source>
        <dbReference type="Proteomes" id="UP000078046"/>
    </source>
</evidence>
<dbReference type="InterPro" id="IPR000917">
    <property type="entry name" value="Sulfatase_N"/>
</dbReference>
<reference evidence="9 10" key="1">
    <citation type="submission" date="2016-04" db="EMBL/GenBank/DDBJ databases">
        <title>The genome of Intoshia linei affirms orthonectids as highly simplified spiralians.</title>
        <authorList>
            <person name="Mikhailov K.V."/>
            <person name="Slusarev G.S."/>
            <person name="Nikitin M.A."/>
            <person name="Logacheva M.D."/>
            <person name="Penin A."/>
            <person name="Aleoshin V."/>
            <person name="Panchin Y.V."/>
        </authorList>
    </citation>
    <scope>NUCLEOTIDE SEQUENCE [LARGE SCALE GENOMIC DNA]</scope>
    <source>
        <strain evidence="9">Intl2013</strain>
        <tissue evidence="9">Whole animal</tissue>
    </source>
</reference>
<dbReference type="PANTHER" id="PTHR10342">
    <property type="entry name" value="ARYLSULFATASE"/>
    <property type="match status" value="1"/>
</dbReference>
<comment type="cofactor">
    <cofactor evidence="1">
        <name>Ca(2+)</name>
        <dbReference type="ChEBI" id="CHEBI:29108"/>
    </cofactor>
</comment>
<dbReference type="GO" id="GO:0046872">
    <property type="term" value="F:metal ion binding"/>
    <property type="evidence" value="ECO:0007669"/>
    <property type="project" value="UniProtKB-KW"/>
</dbReference>
<proteinExistence type="inferred from homology"/>
<evidence type="ECO:0000256" key="2">
    <source>
        <dbReference type="ARBA" id="ARBA00008779"/>
    </source>
</evidence>
<evidence type="ECO:0000256" key="3">
    <source>
        <dbReference type="ARBA" id="ARBA00022723"/>
    </source>
</evidence>
<sequence>MRVSNYIFMFAVFVVLSVEARDNRLVRLLRGLYERDDIKSEIKYAEGFEGSFDGDFEPIEDENSLHNTMPLDKKDAGGNQPNIIIILADDLGYNDVGYHNPDVITPTIDKLVKKGIKLDNHYALPLCTPSRYAIMSGVYPFRAGMSHGVESAYVAHCAPMFYDFLPAYLKKVGYENIAVGKWHLGFCDEKCTPNARGFDKSYGYYNGFTRYYQHTSSGGGFDLHKDNVIEYETIGTHTMKLFSDYITKTIKEQDKAKPFFIYASFPSPHSPYEAEPKYMELYKDKDMPNSRKMFLSLVSSLDNSVKRIVDDLKEADLYDNTIIIFQSDNGGATFGPASNAPLRGTKLSLFEGGVKVPAFISSPLIKDSRVVTGITHTVDVPVTIMDLAGVDESEYQELDGVSFADVITKGTEPERTEFVLNIDLEEPKLAGQEALRSGKWKLIQGFAGLFTGYENNITLIQPKLPDHMVGYFKTTGVNTDVMEENKIILPDILLFNIEKDPEEHTNVAAENPDVVKNLQEKLDEYHTQYVKSFQGTIKPEGMPDQNEGSWKTGWCSVNENGIEN</sequence>
<comment type="caution">
    <text evidence="9">The sequence shown here is derived from an EMBL/GenBank/DDBJ whole genome shotgun (WGS) entry which is preliminary data.</text>
</comment>